<gene>
    <name evidence="9" type="ORF">SLOPH_2015</name>
</gene>
<dbReference type="InParanoid" id="S7XQZ4"/>
<dbReference type="InterPro" id="IPR000504">
    <property type="entry name" value="RRM_dom"/>
</dbReference>
<proteinExistence type="predicted"/>
<evidence type="ECO:0000313" key="10">
    <source>
        <dbReference type="Proteomes" id="UP000014978"/>
    </source>
</evidence>
<protein>
    <submittedName>
        <fullName evidence="9">U2 small nuclear RNA auxillary factor</fullName>
    </submittedName>
</protein>
<feature type="domain" description="RRM" evidence="7">
    <location>
        <begin position="36"/>
        <end position="132"/>
    </location>
</feature>
<dbReference type="InterPro" id="IPR012677">
    <property type="entry name" value="Nucleotide-bd_a/b_plait_sf"/>
</dbReference>
<keyword evidence="10" id="KW-1185">Reference proteome</keyword>
<evidence type="ECO:0000259" key="8">
    <source>
        <dbReference type="PROSITE" id="PS50103"/>
    </source>
</evidence>
<feature type="zinc finger region" description="C3H1-type" evidence="6">
    <location>
        <begin position="4"/>
        <end position="32"/>
    </location>
</feature>
<dbReference type="GO" id="GO:0089701">
    <property type="term" value="C:U2AF complex"/>
    <property type="evidence" value="ECO:0007669"/>
    <property type="project" value="EnsemblFungi"/>
</dbReference>
<dbReference type="PROSITE" id="PS50102">
    <property type="entry name" value="RRM"/>
    <property type="match status" value="1"/>
</dbReference>
<dbReference type="InterPro" id="IPR003954">
    <property type="entry name" value="RRM_euk-type"/>
</dbReference>
<dbReference type="GO" id="GO:0008270">
    <property type="term" value="F:zinc ion binding"/>
    <property type="evidence" value="ECO:0007669"/>
    <property type="project" value="UniProtKB-KW"/>
</dbReference>
<dbReference type="GO" id="GO:0003723">
    <property type="term" value="F:RNA binding"/>
    <property type="evidence" value="ECO:0007669"/>
    <property type="project" value="UniProtKB-UniRule"/>
</dbReference>
<dbReference type="STRING" id="1358809.S7XQZ4"/>
<evidence type="ECO:0000313" key="9">
    <source>
        <dbReference type="EMBL" id="EPR78373.1"/>
    </source>
</evidence>
<dbReference type="SMART" id="SM00361">
    <property type="entry name" value="RRM_1"/>
    <property type="match status" value="1"/>
</dbReference>
<feature type="zinc finger region" description="C3H1-type" evidence="6">
    <location>
        <begin position="133"/>
        <end position="160"/>
    </location>
</feature>
<dbReference type="GO" id="GO:0000243">
    <property type="term" value="C:commitment complex"/>
    <property type="evidence" value="ECO:0007669"/>
    <property type="project" value="EnsemblFungi"/>
</dbReference>
<keyword evidence="4 6" id="KW-0862">Zinc</keyword>
<dbReference type="SUPFAM" id="SSF90229">
    <property type="entry name" value="CCCH zinc finger"/>
    <property type="match status" value="1"/>
</dbReference>
<dbReference type="InterPro" id="IPR035979">
    <property type="entry name" value="RBD_domain_sf"/>
</dbReference>
<keyword evidence="1 6" id="KW-0479">Metal-binding</keyword>
<feature type="domain" description="C3H1-type" evidence="8">
    <location>
        <begin position="133"/>
        <end position="160"/>
    </location>
</feature>
<dbReference type="Proteomes" id="UP000014978">
    <property type="component" value="Unassembled WGS sequence"/>
</dbReference>
<dbReference type="AlphaFoldDB" id="S7XQZ4"/>
<evidence type="ECO:0000259" key="7">
    <source>
        <dbReference type="PROSITE" id="PS50102"/>
    </source>
</evidence>
<dbReference type="PRINTS" id="PR01848">
    <property type="entry name" value="U2AUXFACTOR"/>
</dbReference>
<dbReference type="InterPro" id="IPR036855">
    <property type="entry name" value="Znf_CCCH_sf"/>
</dbReference>
<dbReference type="GO" id="GO:0045292">
    <property type="term" value="P:mRNA cis splicing, via spliceosome"/>
    <property type="evidence" value="ECO:0007669"/>
    <property type="project" value="EnsemblFungi"/>
</dbReference>
<evidence type="ECO:0000256" key="5">
    <source>
        <dbReference type="PROSITE-ProRule" id="PRU00176"/>
    </source>
</evidence>
<dbReference type="GO" id="GO:0071004">
    <property type="term" value="C:U2-type prespliceosome"/>
    <property type="evidence" value="ECO:0007669"/>
    <property type="project" value="EnsemblFungi"/>
</dbReference>
<dbReference type="OMA" id="MIDTRQA"/>
<dbReference type="SMART" id="SM00356">
    <property type="entry name" value="ZnF_C3H1"/>
    <property type="match status" value="2"/>
</dbReference>
<accession>S7XQZ4</accession>
<evidence type="ECO:0000256" key="6">
    <source>
        <dbReference type="PROSITE-ProRule" id="PRU00723"/>
    </source>
</evidence>
<dbReference type="EMBL" id="ATCN01000831">
    <property type="protein sequence ID" value="EPR78373.1"/>
    <property type="molecule type" value="Genomic_DNA"/>
</dbReference>
<feature type="domain" description="C3H1-type" evidence="8">
    <location>
        <begin position="4"/>
        <end position="32"/>
    </location>
</feature>
<dbReference type="VEuPathDB" id="MicrosporidiaDB:SLOPH_2015"/>
<dbReference type="Pfam" id="PF00076">
    <property type="entry name" value="RRM_1"/>
    <property type="match status" value="1"/>
</dbReference>
<dbReference type="PANTHER" id="PTHR12620">
    <property type="entry name" value="U2 SNRNP AUXILIARY FACTOR, SMALL SUBUNIT"/>
    <property type="match status" value="1"/>
</dbReference>
<evidence type="ECO:0000256" key="2">
    <source>
        <dbReference type="ARBA" id="ARBA00022737"/>
    </source>
</evidence>
<name>S7XQZ4_SPRLO</name>
<evidence type="ECO:0000256" key="4">
    <source>
        <dbReference type="ARBA" id="ARBA00022833"/>
    </source>
</evidence>
<dbReference type="Gene3D" id="3.30.70.330">
    <property type="match status" value="1"/>
</dbReference>
<keyword evidence="3 6" id="KW-0863">Zinc-finger</keyword>
<reference evidence="10" key="1">
    <citation type="journal article" date="2013" name="PLoS Genet.">
        <title>The genome of Spraguea lophii and the basis of host-microsporidian interactions.</title>
        <authorList>
            <person name="Campbell S.E."/>
            <person name="Williams T.A."/>
            <person name="Yousuf A."/>
            <person name="Soanes D.M."/>
            <person name="Paszkiewicz K.H."/>
            <person name="Williams B.A.P."/>
        </authorList>
    </citation>
    <scope>NUCLEOTIDE SEQUENCE [LARGE SCALE GENOMIC DNA]</scope>
    <source>
        <strain evidence="10">42_110</strain>
    </source>
</reference>
<sequence length="179" mass="20845">MKEKQNKNFCTFYSKIGACRHGVNCSKTHKKREYSKSILISNLYFYPLNDENCTLSPSKIQLHLDLFYEDIFTECSLKYGEIKDLIICANVSDHLLGSIFISFYNYESAQKAMALNDRYYFGKRIICEYTINDFASAICPDYEIQECTRGGFCNFIHKASVTKELVDEFFQSQSVYFNT</sequence>
<dbReference type="SUPFAM" id="SSF54928">
    <property type="entry name" value="RNA-binding domain, RBD"/>
    <property type="match status" value="1"/>
</dbReference>
<dbReference type="InterPro" id="IPR009145">
    <property type="entry name" value="U2AF_small"/>
</dbReference>
<dbReference type="PROSITE" id="PS50103">
    <property type="entry name" value="ZF_C3H1"/>
    <property type="match status" value="2"/>
</dbReference>
<keyword evidence="2" id="KW-0677">Repeat</keyword>
<comment type="caution">
    <text evidence="9">The sequence shown here is derived from an EMBL/GenBank/DDBJ whole genome shotgun (WGS) entry which is preliminary data.</text>
</comment>
<keyword evidence="5" id="KW-0694">RNA-binding</keyword>
<evidence type="ECO:0000256" key="1">
    <source>
        <dbReference type="ARBA" id="ARBA00022723"/>
    </source>
</evidence>
<dbReference type="FunCoup" id="S7XQZ4">
    <property type="interactions" value="189"/>
</dbReference>
<evidence type="ECO:0000256" key="3">
    <source>
        <dbReference type="ARBA" id="ARBA00022771"/>
    </source>
</evidence>
<dbReference type="HOGENOM" id="CLU_059852_3_1_1"/>
<organism evidence="9 10">
    <name type="scientific">Spraguea lophii (strain 42_110)</name>
    <name type="common">Microsporidian parasite</name>
    <dbReference type="NCBI Taxonomy" id="1358809"/>
    <lineage>
        <taxon>Eukaryota</taxon>
        <taxon>Fungi</taxon>
        <taxon>Fungi incertae sedis</taxon>
        <taxon>Microsporidia</taxon>
        <taxon>Spragueidae</taxon>
        <taxon>Spraguea</taxon>
    </lineage>
</organism>
<dbReference type="InterPro" id="IPR000571">
    <property type="entry name" value="Znf_CCCH"/>
</dbReference>
<dbReference type="OrthoDB" id="423462at2759"/>